<dbReference type="InterPro" id="IPR000835">
    <property type="entry name" value="HTH_MarR-typ"/>
</dbReference>
<dbReference type="PIRSF" id="PIRSF004955">
    <property type="entry name" value="HTH_arch"/>
    <property type="match status" value="1"/>
</dbReference>
<dbReference type="CDD" id="cd00092">
    <property type="entry name" value="HTH_CRP"/>
    <property type="match status" value="1"/>
</dbReference>
<name>A0A1F2P4F1_9EURY</name>
<evidence type="ECO:0000313" key="3">
    <source>
        <dbReference type="EMBL" id="OFV66074.1"/>
    </source>
</evidence>
<gene>
    <name evidence="2" type="ORF">ENI32_00940</name>
    <name evidence="3" type="ORF">SBU_001011</name>
</gene>
<dbReference type="AlphaFoldDB" id="A0A1F2P4F1"/>
<dbReference type="Proteomes" id="UP000885936">
    <property type="component" value="Unassembled WGS sequence"/>
</dbReference>
<dbReference type="InterPro" id="IPR036390">
    <property type="entry name" value="WH_DNA-bd_sf"/>
</dbReference>
<dbReference type="Pfam" id="PF25211">
    <property type="entry name" value="DUF7839"/>
    <property type="match status" value="1"/>
</dbReference>
<dbReference type="Proteomes" id="UP000185779">
    <property type="component" value="Unassembled WGS sequence"/>
</dbReference>
<dbReference type="InterPro" id="IPR057161">
    <property type="entry name" value="DUF7839"/>
</dbReference>
<dbReference type="EMBL" id="DRIE01000013">
    <property type="protein sequence ID" value="HEC56444.1"/>
    <property type="molecule type" value="Genomic_DNA"/>
</dbReference>
<dbReference type="InterPro" id="IPR012015">
    <property type="entry name" value="UCP_HTH_arc"/>
</dbReference>
<reference evidence="3 4" key="1">
    <citation type="submission" date="2016-05" db="EMBL/GenBank/DDBJ databases">
        <title>Microbial consortia oxidize butane by reversing methanogenesis.</title>
        <authorList>
            <person name="Laso-Perez R."/>
            <person name="Richter M."/>
            <person name="Wegener G."/>
            <person name="Musat F."/>
        </authorList>
    </citation>
    <scope>NUCLEOTIDE SEQUENCE [LARGE SCALE GENOMIC DNA]</scope>
    <source>
        <strain evidence="3">BOX1</strain>
    </source>
</reference>
<dbReference type="SUPFAM" id="SSF46785">
    <property type="entry name" value="Winged helix' DNA-binding domain"/>
    <property type="match status" value="1"/>
</dbReference>
<keyword evidence="4" id="KW-1185">Reference proteome</keyword>
<organism evidence="3 4">
    <name type="scientific">Candidatus Syntropharchaeum butanivorans</name>
    <dbReference type="NCBI Taxonomy" id="1839936"/>
    <lineage>
        <taxon>Archaea</taxon>
        <taxon>Methanobacteriati</taxon>
        <taxon>Methanobacteriota</taxon>
        <taxon>Stenosarchaea group</taxon>
        <taxon>Methanomicrobia</taxon>
        <taxon>Methanosarcinales</taxon>
        <taxon>ANME-2 cluster</taxon>
        <taxon>Candidatus Syntropharchaeum</taxon>
    </lineage>
</organism>
<dbReference type="PANTHER" id="PTHR43704">
    <property type="entry name" value="BSR5907 PROTEIN"/>
    <property type="match status" value="1"/>
</dbReference>
<dbReference type="GO" id="GO:0003677">
    <property type="term" value="F:DNA binding"/>
    <property type="evidence" value="ECO:0007669"/>
    <property type="project" value="InterPro"/>
</dbReference>
<evidence type="ECO:0000259" key="1">
    <source>
        <dbReference type="SMART" id="SM00419"/>
    </source>
</evidence>
<dbReference type="STRING" id="1839936.SBU_001011"/>
<dbReference type="GO" id="GO:0003700">
    <property type="term" value="F:DNA-binding transcription factor activity"/>
    <property type="evidence" value="ECO:0007669"/>
    <property type="project" value="InterPro"/>
</dbReference>
<dbReference type="InterPro" id="IPR036388">
    <property type="entry name" value="WH-like_DNA-bd_sf"/>
</dbReference>
<dbReference type="SMART" id="SM00419">
    <property type="entry name" value="HTH_CRP"/>
    <property type="match status" value="1"/>
</dbReference>
<proteinExistence type="predicted"/>
<dbReference type="PANTHER" id="PTHR43704:SF2">
    <property type="entry name" value="HTH CRP-TYPE DOMAIN-CONTAINING PROTEIN"/>
    <property type="match status" value="1"/>
</dbReference>
<dbReference type="Gene3D" id="1.10.10.10">
    <property type="entry name" value="Winged helix-like DNA-binding domain superfamily/Winged helix DNA-binding domain"/>
    <property type="match status" value="1"/>
</dbReference>
<evidence type="ECO:0000313" key="4">
    <source>
        <dbReference type="Proteomes" id="UP000185779"/>
    </source>
</evidence>
<protein>
    <submittedName>
        <fullName evidence="3">Crp/Fnr family transcriptional regulator</fullName>
    </submittedName>
    <submittedName>
        <fullName evidence="2">MarR family transcriptional regulator</fullName>
    </submittedName>
</protein>
<dbReference type="Pfam" id="PF12802">
    <property type="entry name" value="MarR_2"/>
    <property type="match status" value="1"/>
</dbReference>
<comment type="caution">
    <text evidence="3">The sequence shown here is derived from an EMBL/GenBank/DDBJ whole genome shotgun (WGS) entry which is preliminary data.</text>
</comment>
<sequence length="268" mass="29164">MYQGIEMIQALKSKKVSSKFQILVEVAAHQPTIRQKDIARKMDITPQAVSEYVKEMVEEGLIHTDGKKMYVVTREGVNFILAVGKEMQEYLDHINKIVTNISVWAAIAKEDLEEGDKVHLFMENGLLCALKGEVEGMAHANVVIPAKKGEDVGISNISGIIPLDVGKVLICPVPQVQDGGSRKVSPDALREAVKGVDLICAIGIEAYVALGRINVEPQVAYGVKEAAVEAAHRGISPLIVCVEDELPSLLRRLGEEGIGYEILDVKMG</sequence>
<evidence type="ECO:0000313" key="2">
    <source>
        <dbReference type="EMBL" id="HEC56444.1"/>
    </source>
</evidence>
<dbReference type="InterPro" id="IPR012318">
    <property type="entry name" value="HTH_CRP"/>
</dbReference>
<dbReference type="EMBL" id="LYOR01000004">
    <property type="protein sequence ID" value="OFV66074.1"/>
    <property type="molecule type" value="Genomic_DNA"/>
</dbReference>
<accession>A0A1F2P4F1</accession>
<feature type="domain" description="HTH crp-type" evidence="1">
    <location>
        <begin position="25"/>
        <end position="74"/>
    </location>
</feature>
<reference evidence="2" key="2">
    <citation type="journal article" date="2020" name="mSystems">
        <title>Genome- and Community-Level Interaction Insights into Carbon Utilization and Element Cycling Functions of Hydrothermarchaeota in Hydrothermal Sediment.</title>
        <authorList>
            <person name="Zhou Z."/>
            <person name="Liu Y."/>
            <person name="Xu W."/>
            <person name="Pan J."/>
            <person name="Luo Z.H."/>
            <person name="Li M."/>
        </authorList>
    </citation>
    <scope>NUCLEOTIDE SEQUENCE [LARGE SCALE GENOMIC DNA]</scope>
    <source>
        <strain evidence="2">HyVt-386</strain>
    </source>
</reference>